<sequence>MAFSVTSVAIELHGSLIKAKYRDSDDCISPTSTFDLNSCLGNDNGSFTLSKTNFTEHARNSRVYGSILYADLKDEKGVWVSTSIDLDMFIKNEKGVLKYQKPSRKILYSSSVMSLVEGSLLKGLCLSSDGKMHPSSIDLFDHFQNKDGSFVAGGHFYYYSAKGVTFKISGRQALLQAQLKNHNGQFVDNSTDLSDCVDNRLDEGFVFHEVSGARLVAVVDNDTPRFIAQFFERAPYVKSLIAAVHLVSGDLKEQVHKTLTYSSKSPAVSVAIIFSSLCGGILGATLCGGLTAPIGIIVETEAAVIISDVTLKGQFEEATIGRYVYEMVGNVVVAKEAGDMIRALVNAFPGPDFDAACDEVKKAFVDANWTAATSAAGINSYLFLRKIANALVQDELPQDWLQAETKVSNLKVQADNAEKQDEPLGF</sequence>
<dbReference type="InterPro" id="IPR011058">
    <property type="entry name" value="Cyanovirin-N"/>
</dbReference>
<dbReference type="Proteomes" id="UP000292702">
    <property type="component" value="Unassembled WGS sequence"/>
</dbReference>
<dbReference type="STRING" id="92696.A0A4R0RMT3"/>
<evidence type="ECO:0000313" key="2">
    <source>
        <dbReference type="EMBL" id="TCD65158.1"/>
    </source>
</evidence>
<accession>A0A4R0RMT3</accession>
<dbReference type="PANTHER" id="PTHR42076:SF1">
    <property type="entry name" value="CYANOVIRIN-N DOMAIN-CONTAINING PROTEIN"/>
    <property type="match status" value="1"/>
</dbReference>
<dbReference type="PANTHER" id="PTHR42076">
    <property type="entry name" value="CYANOVIRIN-N HOMOLOG"/>
    <property type="match status" value="1"/>
</dbReference>
<dbReference type="AlphaFoldDB" id="A0A4R0RMT3"/>
<dbReference type="SMART" id="SM01111">
    <property type="entry name" value="CVNH"/>
    <property type="match status" value="2"/>
</dbReference>
<dbReference type="SUPFAM" id="SSF51322">
    <property type="entry name" value="Cyanovirin-N"/>
    <property type="match status" value="2"/>
</dbReference>
<protein>
    <recommendedName>
        <fullName evidence="1">Cyanovirin-N domain-containing protein</fullName>
    </recommendedName>
</protein>
<dbReference type="Gene3D" id="2.30.60.10">
    <property type="entry name" value="Cyanovirin-N"/>
    <property type="match status" value="2"/>
</dbReference>
<feature type="domain" description="Cyanovirin-N" evidence="1">
    <location>
        <begin position="2"/>
        <end position="99"/>
    </location>
</feature>
<dbReference type="InterPro" id="IPR036673">
    <property type="entry name" value="Cyanovirin-N_sf"/>
</dbReference>
<comment type="caution">
    <text evidence="2">The sequence shown here is derived from an EMBL/GenBank/DDBJ whole genome shotgun (WGS) entry which is preliminary data.</text>
</comment>
<keyword evidence="3" id="KW-1185">Reference proteome</keyword>
<feature type="domain" description="Cyanovirin-N" evidence="1">
    <location>
        <begin position="108"/>
        <end position="207"/>
    </location>
</feature>
<gene>
    <name evidence="2" type="ORF">EIP91_003014</name>
</gene>
<dbReference type="OrthoDB" id="2784301at2759"/>
<reference evidence="2 3" key="1">
    <citation type="submission" date="2018-11" db="EMBL/GenBank/DDBJ databases">
        <title>Genome assembly of Steccherinum ochraceum LE-BIN_3174, the white-rot fungus of the Steccherinaceae family (The Residual Polyporoid clade, Polyporales, Basidiomycota).</title>
        <authorList>
            <person name="Fedorova T.V."/>
            <person name="Glazunova O.A."/>
            <person name="Landesman E.O."/>
            <person name="Moiseenko K.V."/>
            <person name="Psurtseva N.V."/>
            <person name="Savinova O.S."/>
            <person name="Shakhova N.V."/>
            <person name="Tyazhelova T.V."/>
            <person name="Vasina D.V."/>
        </authorList>
    </citation>
    <scope>NUCLEOTIDE SEQUENCE [LARGE SCALE GENOMIC DNA]</scope>
    <source>
        <strain evidence="2 3">LE-BIN_3174</strain>
    </source>
</reference>
<organism evidence="2 3">
    <name type="scientific">Steccherinum ochraceum</name>
    <dbReference type="NCBI Taxonomy" id="92696"/>
    <lineage>
        <taxon>Eukaryota</taxon>
        <taxon>Fungi</taxon>
        <taxon>Dikarya</taxon>
        <taxon>Basidiomycota</taxon>
        <taxon>Agaricomycotina</taxon>
        <taxon>Agaricomycetes</taxon>
        <taxon>Polyporales</taxon>
        <taxon>Steccherinaceae</taxon>
        <taxon>Steccherinum</taxon>
    </lineage>
</organism>
<dbReference type="EMBL" id="RWJN01000195">
    <property type="protein sequence ID" value="TCD65158.1"/>
    <property type="molecule type" value="Genomic_DNA"/>
</dbReference>
<evidence type="ECO:0000259" key="1">
    <source>
        <dbReference type="SMART" id="SM01111"/>
    </source>
</evidence>
<name>A0A4R0RMT3_9APHY</name>
<dbReference type="Pfam" id="PF08881">
    <property type="entry name" value="CVNH"/>
    <property type="match status" value="2"/>
</dbReference>
<proteinExistence type="predicted"/>
<evidence type="ECO:0000313" key="3">
    <source>
        <dbReference type="Proteomes" id="UP000292702"/>
    </source>
</evidence>